<reference evidence="2" key="1">
    <citation type="submission" date="2020-02" db="EMBL/GenBank/DDBJ databases">
        <authorList>
            <person name="Meier V. D."/>
        </authorList>
    </citation>
    <scope>NUCLEOTIDE SEQUENCE</scope>
    <source>
        <strain evidence="2">AVDCRST_MAG36</strain>
    </source>
</reference>
<dbReference type="AlphaFoldDB" id="A0A6J4LNP7"/>
<dbReference type="GO" id="GO:0047429">
    <property type="term" value="F:nucleoside triphosphate diphosphatase activity"/>
    <property type="evidence" value="ECO:0007669"/>
    <property type="project" value="UniProtKB-EC"/>
</dbReference>
<dbReference type="Pfam" id="PF01663">
    <property type="entry name" value="Phosphodiest"/>
    <property type="match status" value="1"/>
</dbReference>
<dbReference type="GO" id="GO:0004528">
    <property type="term" value="F:phosphodiesterase I activity"/>
    <property type="evidence" value="ECO:0007669"/>
    <property type="project" value="UniProtKB-EC"/>
</dbReference>
<proteinExistence type="predicted"/>
<evidence type="ECO:0000256" key="1">
    <source>
        <dbReference type="SAM" id="MobiDB-lite"/>
    </source>
</evidence>
<feature type="compositionally biased region" description="Low complexity" evidence="1">
    <location>
        <begin position="9"/>
        <end position="20"/>
    </location>
</feature>
<name>A0A6J4LNP7_9ACTN</name>
<feature type="region of interest" description="Disordered" evidence="1">
    <location>
        <begin position="1"/>
        <end position="20"/>
    </location>
</feature>
<gene>
    <name evidence="2" type="ORF">AVDCRST_MAG36-1255</name>
</gene>
<dbReference type="EC" id="3.6.1.9" evidence="2"/>
<dbReference type="SUPFAM" id="SSF53649">
    <property type="entry name" value="Alkaline phosphatase-like"/>
    <property type="match status" value="1"/>
</dbReference>
<dbReference type="EC" id="3.1.4.1" evidence="2"/>
<evidence type="ECO:0000313" key="2">
    <source>
        <dbReference type="EMBL" id="CAA9337720.1"/>
    </source>
</evidence>
<dbReference type="PANTHER" id="PTHR10151">
    <property type="entry name" value="ECTONUCLEOTIDE PYROPHOSPHATASE/PHOSPHODIESTERASE"/>
    <property type="match status" value="1"/>
</dbReference>
<accession>A0A6J4LNP7</accession>
<dbReference type="Gene3D" id="3.40.720.10">
    <property type="entry name" value="Alkaline Phosphatase, subunit A"/>
    <property type="match status" value="1"/>
</dbReference>
<dbReference type="InterPro" id="IPR002591">
    <property type="entry name" value="Phosphodiest/P_Trfase"/>
</dbReference>
<sequence>MPATAGVPSTTATSLTSLGTGAPPGAHGVLGYTTRIPGTASLLNALRWNKEVDPTVWQARPTAFSRLAAAGVRTTVVNKREFEGSGLTVASCRGAEFVGVDRSGERIVAVREAAGTAPSLTYSYDGDLDWTGHRYGVDSEQWQAQLSMTDLAAERLREDLPDDVRLLVVADHGMVDVGPDDRTDLDQVPELQDGLALVAGEARFRHLYCRSGAVEDVVATWQAVLGDHALVLTREEAVGRGWFGAVLPGLEQRLGEVVVACRGTHAVLSTSTFPLEGRLVGMHGSLTPVEMRIPVLIA</sequence>
<dbReference type="EMBL" id="CADCUH010000074">
    <property type="protein sequence ID" value="CAA9337720.1"/>
    <property type="molecule type" value="Genomic_DNA"/>
</dbReference>
<keyword evidence="2" id="KW-0378">Hydrolase</keyword>
<protein>
    <submittedName>
        <fullName evidence="2">Alkaline phosphodiesterase I / Nucleotide pyrophosphatase</fullName>
        <ecNumber evidence="2">3.1.4.1</ecNumber>
        <ecNumber evidence="2">3.6.1.9</ecNumber>
    </submittedName>
</protein>
<organism evidence="2">
    <name type="scientific">uncultured Nocardioidaceae bacterium</name>
    <dbReference type="NCBI Taxonomy" id="253824"/>
    <lineage>
        <taxon>Bacteria</taxon>
        <taxon>Bacillati</taxon>
        <taxon>Actinomycetota</taxon>
        <taxon>Actinomycetes</taxon>
        <taxon>Propionibacteriales</taxon>
        <taxon>Nocardioidaceae</taxon>
        <taxon>environmental samples</taxon>
    </lineage>
</organism>
<dbReference type="InterPro" id="IPR017850">
    <property type="entry name" value="Alkaline_phosphatase_core_sf"/>
</dbReference>
<dbReference type="PANTHER" id="PTHR10151:SF120">
    <property type="entry name" value="BIS(5'-ADENOSYL)-TRIPHOSPHATASE"/>
    <property type="match status" value="1"/>
</dbReference>